<organism evidence="1 2">
    <name type="scientific">Phyllobacterium myrsinacearum</name>
    <dbReference type="NCBI Taxonomy" id="28101"/>
    <lineage>
        <taxon>Bacteria</taxon>
        <taxon>Pseudomonadati</taxon>
        <taxon>Pseudomonadota</taxon>
        <taxon>Alphaproteobacteria</taxon>
        <taxon>Hyphomicrobiales</taxon>
        <taxon>Phyllobacteriaceae</taxon>
        <taxon>Phyllobacterium</taxon>
    </lineage>
</organism>
<dbReference type="AlphaFoldDB" id="A0A839ED22"/>
<protein>
    <recommendedName>
        <fullName evidence="3">Anti-sigma factor NepR domain-containing protein</fullName>
    </recommendedName>
</protein>
<accession>A0A839ED22</accession>
<reference evidence="1 2" key="1">
    <citation type="submission" date="2020-07" db="EMBL/GenBank/DDBJ databases">
        <title>Genomic Encyclopedia of Type Strains, Phase IV (KMG-V): Genome sequencing to study the core and pangenomes of soil and plant-associated prokaryotes.</title>
        <authorList>
            <person name="Whitman W."/>
        </authorList>
    </citation>
    <scope>NUCLEOTIDE SEQUENCE [LARGE SCALE GENOMIC DNA]</scope>
    <source>
        <strain evidence="1 2">AN3</strain>
    </source>
</reference>
<evidence type="ECO:0000313" key="1">
    <source>
        <dbReference type="EMBL" id="MBA8876328.1"/>
    </source>
</evidence>
<gene>
    <name evidence="1" type="ORF">FHW16_000010</name>
</gene>
<evidence type="ECO:0008006" key="3">
    <source>
        <dbReference type="Google" id="ProtNLM"/>
    </source>
</evidence>
<sequence length="57" mass="6835">MTTHDDRNAMKAKEFRKQIGQSQLRESLRSRYALMPNNELFENLLKRLEEAEALKRK</sequence>
<comment type="caution">
    <text evidence="1">The sequence shown here is derived from an EMBL/GenBank/DDBJ whole genome shotgun (WGS) entry which is preliminary data.</text>
</comment>
<keyword evidence="2" id="KW-1185">Reference proteome</keyword>
<dbReference type="Proteomes" id="UP000549052">
    <property type="component" value="Unassembled WGS sequence"/>
</dbReference>
<proteinExistence type="predicted"/>
<name>A0A839ED22_9HYPH</name>
<evidence type="ECO:0000313" key="2">
    <source>
        <dbReference type="Proteomes" id="UP000549052"/>
    </source>
</evidence>
<dbReference type="EMBL" id="JACGXN010000001">
    <property type="protein sequence ID" value="MBA8876328.1"/>
    <property type="molecule type" value="Genomic_DNA"/>
</dbReference>